<dbReference type="GeneID" id="25563788"/>
<reference evidence="17 18" key="1">
    <citation type="submission" date="2010-05" db="EMBL/GenBank/DDBJ databases">
        <title>The Genome Sequence of Thecamonas trahens ATCC 50062.</title>
        <authorList>
            <consortium name="The Broad Institute Genome Sequencing Platform"/>
            <person name="Russ C."/>
            <person name="Cuomo C."/>
            <person name="Shea T."/>
            <person name="Young S.K."/>
            <person name="Zeng Q."/>
            <person name="Koehrsen M."/>
            <person name="Haas B."/>
            <person name="Borodovsky M."/>
            <person name="Guigo R."/>
            <person name="Alvarado L."/>
            <person name="Berlin A."/>
            <person name="Bochicchio J."/>
            <person name="Borenstein D."/>
            <person name="Chapman S."/>
            <person name="Chen Z."/>
            <person name="Freedman E."/>
            <person name="Gellesch M."/>
            <person name="Goldberg J."/>
            <person name="Griggs A."/>
            <person name="Gujja S."/>
            <person name="Heilman E."/>
            <person name="Heiman D."/>
            <person name="Hepburn T."/>
            <person name="Howarth C."/>
            <person name="Jen D."/>
            <person name="Larson L."/>
            <person name="Mehta T."/>
            <person name="Park D."/>
            <person name="Pearson M."/>
            <person name="Roberts A."/>
            <person name="Saif S."/>
            <person name="Shenoy N."/>
            <person name="Sisk P."/>
            <person name="Stolte C."/>
            <person name="Sykes S."/>
            <person name="Thomson T."/>
            <person name="Walk T."/>
            <person name="White J."/>
            <person name="Yandava C."/>
            <person name="Burger G."/>
            <person name="Gray M.W."/>
            <person name="Holland P.W.H."/>
            <person name="King N."/>
            <person name="Lang F.B.F."/>
            <person name="Roger A.J."/>
            <person name="Ruiz-Trillo I."/>
            <person name="Lander E."/>
            <person name="Nusbaum C."/>
        </authorList>
    </citation>
    <scope>NUCLEOTIDE SEQUENCE [LARGE SCALE GENOMIC DNA]</scope>
    <source>
        <strain evidence="17 18">ATCC 50062</strain>
    </source>
</reference>
<feature type="compositionally biased region" description="Basic and acidic residues" evidence="15">
    <location>
        <begin position="1"/>
        <end position="12"/>
    </location>
</feature>
<dbReference type="FunFam" id="1.10.8.720:FF:000002">
    <property type="entry name" value="Dynein heavy chain 9, axonemal"/>
    <property type="match status" value="1"/>
</dbReference>
<dbReference type="GO" id="GO:0005524">
    <property type="term" value="F:ATP binding"/>
    <property type="evidence" value="ECO:0007669"/>
    <property type="project" value="UniProtKB-KW"/>
</dbReference>
<dbReference type="PANTHER" id="PTHR45703">
    <property type="entry name" value="DYNEIN HEAVY CHAIN"/>
    <property type="match status" value="1"/>
</dbReference>
<feature type="domain" description="AAA+ ATPase" evidence="16">
    <location>
        <begin position="1939"/>
        <end position="2074"/>
    </location>
</feature>
<dbReference type="InterPro" id="IPR043160">
    <property type="entry name" value="Dynein_C_barrel"/>
</dbReference>
<feature type="region of interest" description="Disordered" evidence="15">
    <location>
        <begin position="293"/>
        <end position="313"/>
    </location>
</feature>
<evidence type="ECO:0000256" key="5">
    <source>
        <dbReference type="ARBA" id="ARBA00022737"/>
    </source>
</evidence>
<dbReference type="Pfam" id="PF12777">
    <property type="entry name" value="MT"/>
    <property type="match status" value="1"/>
</dbReference>
<dbReference type="InterPro" id="IPR041466">
    <property type="entry name" value="Dynein_AAA5_ext"/>
</dbReference>
<keyword evidence="3" id="KW-0963">Cytoplasm</keyword>
<dbReference type="Gene3D" id="1.20.920.20">
    <property type="match status" value="1"/>
</dbReference>
<dbReference type="InterPro" id="IPR013602">
    <property type="entry name" value="Dynein_heavy_linker"/>
</dbReference>
<keyword evidence="18" id="KW-1185">Reference proteome</keyword>
<dbReference type="InterPro" id="IPR041658">
    <property type="entry name" value="AAA_lid_11"/>
</dbReference>
<evidence type="ECO:0000313" key="18">
    <source>
        <dbReference type="Proteomes" id="UP000054408"/>
    </source>
</evidence>
<accession>A0A0L0D6J4</accession>
<protein>
    <submittedName>
        <fullName evidence="17">Dynein beta chain</fullName>
    </submittedName>
</protein>
<dbReference type="Pfam" id="PF17852">
    <property type="entry name" value="Dynein_AAA_lid"/>
    <property type="match status" value="1"/>
</dbReference>
<dbReference type="Pfam" id="PF03028">
    <property type="entry name" value="Dynein_heavy"/>
    <property type="match status" value="1"/>
</dbReference>
<proteinExistence type="inferred from homology"/>
<evidence type="ECO:0000256" key="6">
    <source>
        <dbReference type="ARBA" id="ARBA00022741"/>
    </source>
</evidence>
<keyword evidence="11" id="KW-0505">Motor protein</keyword>
<dbReference type="FunFam" id="1.20.920.20:FF:000003">
    <property type="entry name" value="Dynein axonemal heavy chain 17"/>
    <property type="match status" value="1"/>
</dbReference>
<evidence type="ECO:0000256" key="7">
    <source>
        <dbReference type="ARBA" id="ARBA00022840"/>
    </source>
</evidence>
<evidence type="ECO:0000313" key="17">
    <source>
        <dbReference type="EMBL" id="KNC48002.1"/>
    </source>
</evidence>
<dbReference type="InterPro" id="IPR041228">
    <property type="entry name" value="Dynein_C"/>
</dbReference>
<dbReference type="PANTHER" id="PTHR45703:SF8">
    <property type="entry name" value="DYNEINS HEAVY CHAIN"/>
    <property type="match status" value="1"/>
</dbReference>
<dbReference type="FunFam" id="1.20.920.30:FF:000003">
    <property type="entry name" value="Dynein axonemal heavy chain 17"/>
    <property type="match status" value="1"/>
</dbReference>
<dbReference type="FunFam" id="1.10.287.2620:FF:000002">
    <property type="entry name" value="Dynein heavy chain 2, axonemal"/>
    <property type="match status" value="1"/>
</dbReference>
<dbReference type="Pfam" id="PF17857">
    <property type="entry name" value="AAA_lid_1"/>
    <property type="match status" value="1"/>
</dbReference>
<dbReference type="GO" id="GO:0005858">
    <property type="term" value="C:axonemal dynein complex"/>
    <property type="evidence" value="ECO:0007669"/>
    <property type="project" value="UniProtKB-ARBA"/>
</dbReference>
<dbReference type="GO" id="GO:0005874">
    <property type="term" value="C:microtubule"/>
    <property type="evidence" value="ECO:0007669"/>
    <property type="project" value="UniProtKB-KW"/>
</dbReference>
<dbReference type="Proteomes" id="UP000054408">
    <property type="component" value="Unassembled WGS sequence"/>
</dbReference>
<organism evidence="17 18">
    <name type="scientific">Thecamonas trahens ATCC 50062</name>
    <dbReference type="NCBI Taxonomy" id="461836"/>
    <lineage>
        <taxon>Eukaryota</taxon>
        <taxon>Apusozoa</taxon>
        <taxon>Apusomonadida</taxon>
        <taxon>Apusomonadidae</taxon>
        <taxon>Thecamonas</taxon>
    </lineage>
</organism>
<keyword evidence="6" id="KW-0547">Nucleotide-binding</keyword>
<dbReference type="GO" id="GO:0008017">
    <property type="term" value="F:microtubule binding"/>
    <property type="evidence" value="ECO:0007669"/>
    <property type="project" value="UniProtKB-ARBA"/>
</dbReference>
<dbReference type="InterPro" id="IPR042219">
    <property type="entry name" value="AAA_lid_11_sf"/>
</dbReference>
<dbReference type="InterPro" id="IPR041589">
    <property type="entry name" value="DNAH3_AAA_lid_1"/>
</dbReference>
<dbReference type="eggNOG" id="KOG3595">
    <property type="taxonomic scope" value="Eukaryota"/>
</dbReference>
<feature type="coiled-coil region" evidence="14">
    <location>
        <begin position="3132"/>
        <end position="3196"/>
    </location>
</feature>
<dbReference type="FunFam" id="3.40.50.300:FF:000063">
    <property type="entry name" value="dynein heavy chain 6, axonemal"/>
    <property type="match status" value="1"/>
</dbReference>
<dbReference type="InterPro" id="IPR013594">
    <property type="entry name" value="Dynein_heavy_tail"/>
</dbReference>
<dbReference type="Gene3D" id="1.10.8.710">
    <property type="match status" value="1"/>
</dbReference>
<dbReference type="FunFam" id="3.20.180.20:FF:000001">
    <property type="entry name" value="Dynein axonemal heavy chain 5"/>
    <property type="match status" value="1"/>
</dbReference>
<dbReference type="InterPro" id="IPR024317">
    <property type="entry name" value="Dynein_heavy_chain_D4_dom"/>
</dbReference>
<dbReference type="GO" id="GO:0051959">
    <property type="term" value="F:dynein light intermediate chain binding"/>
    <property type="evidence" value="ECO:0007669"/>
    <property type="project" value="InterPro"/>
</dbReference>
<dbReference type="OrthoDB" id="10251809at2759"/>
<dbReference type="FunFam" id="1.20.140.100:FF:000001">
    <property type="entry name" value="dynein heavy chain 17, axonemal"/>
    <property type="match status" value="1"/>
</dbReference>
<dbReference type="Pfam" id="PF12781">
    <property type="entry name" value="AAA_9"/>
    <property type="match status" value="1"/>
</dbReference>
<dbReference type="Gene3D" id="1.10.8.1220">
    <property type="match status" value="1"/>
</dbReference>
<dbReference type="InterPro" id="IPR043157">
    <property type="entry name" value="Dynein_AAA1S"/>
</dbReference>
<dbReference type="FunFam" id="1.20.58.1120:FF:000001">
    <property type="entry name" value="dynein heavy chain 2, axonemal"/>
    <property type="match status" value="1"/>
</dbReference>
<feature type="coiled-coil region" evidence="14">
    <location>
        <begin position="3663"/>
        <end position="3690"/>
    </location>
</feature>
<dbReference type="Gene3D" id="1.10.8.720">
    <property type="entry name" value="Region D6 of dynein motor"/>
    <property type="match status" value="1"/>
</dbReference>
<evidence type="ECO:0000256" key="3">
    <source>
        <dbReference type="ARBA" id="ARBA00022490"/>
    </source>
</evidence>
<feature type="coiled-coil region" evidence="14">
    <location>
        <begin position="3349"/>
        <end position="3397"/>
    </location>
</feature>
<dbReference type="Pfam" id="PF18199">
    <property type="entry name" value="Dynein_C"/>
    <property type="match status" value="1"/>
</dbReference>
<feature type="compositionally biased region" description="Low complexity" evidence="15">
    <location>
        <begin position="13"/>
        <end position="28"/>
    </location>
</feature>
<dbReference type="Gene3D" id="3.20.180.20">
    <property type="entry name" value="Dynein heavy chain, N-terminal domain 2"/>
    <property type="match status" value="1"/>
</dbReference>
<dbReference type="InterPro" id="IPR042222">
    <property type="entry name" value="Dynein_2_N"/>
</dbReference>
<dbReference type="Pfam" id="PF18198">
    <property type="entry name" value="AAA_lid_11"/>
    <property type="match status" value="1"/>
</dbReference>
<dbReference type="GO" id="GO:0008569">
    <property type="term" value="F:minus-end-directed microtubule motor activity"/>
    <property type="evidence" value="ECO:0007669"/>
    <property type="project" value="InterPro"/>
</dbReference>
<dbReference type="SUPFAM" id="SSF52540">
    <property type="entry name" value="P-loop containing nucleoside triphosphate hydrolases"/>
    <property type="match status" value="4"/>
</dbReference>
<dbReference type="Gene3D" id="1.10.472.130">
    <property type="match status" value="1"/>
</dbReference>
<evidence type="ECO:0000256" key="2">
    <source>
        <dbReference type="ARBA" id="ARBA00008887"/>
    </source>
</evidence>
<dbReference type="InterPro" id="IPR027417">
    <property type="entry name" value="P-loop_NTPase"/>
</dbReference>
<evidence type="ECO:0000259" key="16">
    <source>
        <dbReference type="SMART" id="SM00382"/>
    </source>
</evidence>
<evidence type="ECO:0000256" key="9">
    <source>
        <dbReference type="ARBA" id="ARBA00023054"/>
    </source>
</evidence>
<name>A0A0L0D6J4_THETB</name>
<keyword evidence="7" id="KW-0067">ATP-binding</keyword>
<keyword evidence="8" id="KW-0243">Dynein</keyword>
<dbReference type="FunFam" id="1.10.8.710:FF:000002">
    <property type="entry name" value="dynein heavy chain 17, axonemal"/>
    <property type="match status" value="1"/>
</dbReference>
<keyword evidence="5" id="KW-0677">Repeat</keyword>
<dbReference type="Gene3D" id="1.20.920.30">
    <property type="match status" value="1"/>
</dbReference>
<dbReference type="Pfam" id="PF08393">
    <property type="entry name" value="DHC_N2"/>
    <property type="match status" value="1"/>
</dbReference>
<dbReference type="FunFam" id="3.40.50.300:FF:002141">
    <property type="entry name" value="Dynein heavy chain"/>
    <property type="match status" value="1"/>
</dbReference>
<dbReference type="InterPro" id="IPR035699">
    <property type="entry name" value="AAA_6"/>
</dbReference>
<dbReference type="FunFam" id="3.40.50.300:FF:000153">
    <property type="entry name" value="Dynein axonemal heavy chain 1"/>
    <property type="match status" value="1"/>
</dbReference>
<keyword evidence="12" id="KW-0206">Cytoskeleton</keyword>
<dbReference type="FunFam" id="1.10.8.1220:FF:000001">
    <property type="entry name" value="Dynein axonemal heavy chain 5"/>
    <property type="match status" value="1"/>
</dbReference>
<keyword evidence="4" id="KW-0493">Microtubule</keyword>
<dbReference type="Gene3D" id="1.20.58.1120">
    <property type="match status" value="1"/>
</dbReference>
<dbReference type="Gene3D" id="6.10.140.1060">
    <property type="match status" value="1"/>
</dbReference>
<evidence type="ECO:0000256" key="1">
    <source>
        <dbReference type="ARBA" id="ARBA00004430"/>
    </source>
</evidence>
<dbReference type="InterPro" id="IPR024743">
    <property type="entry name" value="Dynein_HC_stalk"/>
</dbReference>
<evidence type="ECO:0000256" key="11">
    <source>
        <dbReference type="ARBA" id="ARBA00023175"/>
    </source>
</evidence>
<dbReference type="InterPro" id="IPR004273">
    <property type="entry name" value="Dynein_heavy_D6_P-loop"/>
</dbReference>
<feature type="region of interest" description="Disordered" evidence="15">
    <location>
        <begin position="1"/>
        <end position="34"/>
    </location>
</feature>
<dbReference type="Pfam" id="PF12775">
    <property type="entry name" value="AAA_7"/>
    <property type="match status" value="1"/>
</dbReference>
<evidence type="ECO:0000256" key="14">
    <source>
        <dbReference type="SAM" id="Coils"/>
    </source>
</evidence>
<dbReference type="SMART" id="SM00382">
    <property type="entry name" value="AAA"/>
    <property type="match status" value="2"/>
</dbReference>
<evidence type="ECO:0000256" key="12">
    <source>
        <dbReference type="ARBA" id="ARBA00023212"/>
    </source>
</evidence>
<dbReference type="Pfam" id="PF12780">
    <property type="entry name" value="AAA_8"/>
    <property type="match status" value="1"/>
</dbReference>
<dbReference type="Pfam" id="PF12774">
    <property type="entry name" value="AAA_6"/>
    <property type="match status" value="1"/>
</dbReference>
<keyword evidence="13" id="KW-0966">Cell projection</keyword>
<gene>
    <name evidence="17" type="ORF">AMSG_04236</name>
</gene>
<sequence length="4536" mass="513676">MSSRRDYDDSRSDSGSMSGSNSDGSSNRSRGEDDDSERAIKWLQRYVLAELGVKKDKWKKMMLISECRYAVHNFVEEPSLRWILFYVSGPELFAAVKYPSQLSKKALYLIKEDDAPEVLSPETMGEYITSGDLATAPLDQLSLLVDEVYTPLLKNRRNHAGWPDVVEDDIIRHFHKLAGAVYVIGGQTKGKTLLPLPPEADATDATSQDKSLVHQIESAVIEWTHQVRAVVKSSNDELLKRAYTNLQSALQSSFSPALSIGPNGELRVNGVDATDPTAQLAALSKAGAAALTSESSGSDSAPNGGGAGSDAGDAVSATSEIAFPGPGAELDFWEAKAANLQCIHDQLYDEKMRKIGRVLDISRSSYYPAFQAIYAEVDTALTEAYDIHKCIAPLREYVEGMENLSAYVDLAGVFKPMIHVLSLVWAESAYYSVPHLIVLIQEMCNDVIEHTREFIGADRLFSIETHDAVESLEVALEVLAQFKATFFHYKSQINAANPERAWRFDDITVFKRLDQFVARLKDLLDLMQTILEFNKLEKVEVGGSKGEVLTATVVEIFKEFEESVLVFAGIEYDVLDVYDMRYASQAAAFRVKIQDLERRISTVISEGFDDAVTVAASFKLLDSFHGMLHRDAIRSDFDRKYVELVDMYARDLDEVHGLFVRERDNPPLHTNLPPVAGAVFWARNLSKRIAQPHAKLLKLNSDVLELPQGLDVLAKYDTLSAELANYEAEKHVLWVASVDLKASEKLNNSLIARDADTKKLEVNFAPALVTLLREVKYLQYLGLEIPPAGAQLYAESEQFRAHIAGLNIIVDTYNKIISTLLPVEVPLVEERLTKIDRELEQGIHHLNWRSTSIGEFITSVSALVADVDAILTTLKDNVEELEYIMLHWSNRPLISRKDSRKYLDMDDCREKIMARSLEIELQGGKIHSLIKESRATVGLPADAQPWIDYVAYVNGIIKKGFHDTVKTSLEFLASNMNDDYLRRNELPPLFEARLELREPEVVYDPPLLASSEADLKQIFIELMAAFTKIGKLVKRIDSKPGSKKENYFRFLNEDPVLRQLRNEIIDNINVTIQDCLHFKNEFMAYSDLWINDRNDYMESFLLYGKELELGEDELLEHAEVEENAPTLDDFAHQIDQQTKYLESVMDIQDSATFHWLRINIKPFKTSLSNVIRKWRLMFTDYLYNDVVGSLTSLADFIDTTRAGLLRDVKEGDYAALVETMGVLRDVRSRIDATDSMFKPLHDKITMLKEYNIEMPGSVVDQLNDLPQEWTNLKRSMYAVRDKLTPLQQIEVAKIKKRREAFMREVAAFRVSFERTAPVAWALDQLEAYTTIDATFSKLHELELAAADLADQEELFELTVTTYKELPETRKELLHFKALWDMISLVRYQFEEWRSTLWTHIDTEQMDADCKSFLKQIRSLPRETKRWDARAGLDVYLKNLLKSLRSISDLRSDALRQRHWDELMRETGVRIDISGEVYLKDLLALELHKYEEVVSNIVDSAQKELRMESALADIAETWRTMEFSYEAHTDGTPLLKPDDDLIETLEENMVKLQNMLSSKSVAYFLDKIETWQSKLSNVDTVLHLWLEVQRTWLHMESIFIGSEDIREQLPADSKRFDRIDADWKTLMASAEGVTNVIEVTAAPGRAAKLTKLEEALEVCAKALEQYLETKRLAFPRFYFISVNDLLDILSKGNDPAAIMIHIPKLFDNIKYLDFAVDEETGEPSKTAIAMHSAEGEVVKLNVPCECSGQVEVWLNRLIDSMRTSLRNILAEAYVAYEENPRVDWLLEYPAQIALAGSQIWFAQEVDQAFERLVDGYEASLKDYLKKVLAQLHELIQMLQGDMGKLDRKKIMTICTYDTHSRDVLRNLIADKKVENRMAFGWQSQLRLRWDDDKADCFLSICDAEFQYQYEYLGNQTRLVITPLTDRCYITLTQSLRLVMGGSPAGPAGTGKTETTKDLGRVMGIRVLVQNCSPQQTYLDLANIFKGLAQSGMWGCFDEFNRISIEVLSVVSTQVKSILDAIRARKSRFLFMGDEISLNKNVGMFITMNPGYAGRTELPDNLKSLFRPVSMVVPDLDRICEIMLIAEGFENAQDLALKFTTLYALTSELLSKQDHYDWGLRAIKSVLVVAGPLKRAEPHLSEEAILMRALRDFNLPKIVSEDVSVFMNLINDLFPDIALDRKVDAVFEDTITQVLVESGLQPEPIFVLKVVQLAEILNVRHSVFIIGPSGSGKSQVWKTLAKTQTRMGSKTLVRDISPKSVSTNELYGFSNPVTKEYTDGLLSKIMRDLKDMPDSNPKWIVLDGDIDPDWIESLNTVMDDNKVLTLPSNERIDLLAHMRLIFEVGGLKHATPATVSRAGILFLNESDLGWGPFHLSWINARSNVGETSNLTVLFDKYVANILEFINKNLAHVIPLSNFAMVQSLCNLLDGLLTPANVPPGSDKELYEYYFCFACVWAFGGAFVNEGSTRAVKFPSAGTVYDYYVDSSGRWAPWTDLVPAYEHDLDAIVSRSFVPTAETERLRYFLNVLVSVGKPAMLVGGAGCGKTMLLKDVISALDDTEYMSVGINLNYYTTSAMLQSIMDAPLERKMRRDFGPPGMKKLIYFVDDFNMPMLDTYDTQTPLTLIRQHIDFGHWYDREKWELRNVLRCQYLAAMNPSTGTFTIDPRLQRHFTTLAVEFPSKDALSHIYTSILNAHLAEFRGGVAKMAPSLVEAAYQLHTLVANTFLPTAIKFHYQFNLRDLASIVQGLLESQRGIIKEPVEMVRLLAHECRRNYADVLTTMDEISRFETFLADMVRKNFSSEFRIKDEDVLLEPLLFAHFAQGVGDNTYARVPSFDSLHAILTEALEQYNELNAEMDLVLFQDAMEHVCRISRIIMNGEGNALLVGVGGSGKQSLSRLAASINSFEVFQIQVKANYGVPELKTDLMALYNKAGLRGDDVVFLLTDTQIVNEAFLIYVNDLLSSGDIPDLFAPEDKDNIVASIRTEVKQAGIMDTRDNCWAYFISKVQRHLHVVLCFSPVGEAFRSRYRKFPALVNNCSIDWFHPWPHEALVSVASYFLKDTDLASDDIKNSVVLFMAECHRSVEAASTTFKEVYRRHNYTTPKSFLELIKLYKIKLEERRDHIIQERNRLTSGLDRLESAADQVAQLHERLALEKAELEERSKVTQDLVEQLAADTEKVNAEREAAEEEERKTDLVAQEVAKRQAACDEDLKLAEPALIKAMEALDTFDRDDIVFVRSLPAPPKAVVKVLAAVMVLMSPPGRLRRDVSWASAKKTMKDVNRFMESLKEFDKDNIPPENLRELERKYLNDPEFNFDSMVSKSKAAAGLCDFVINIVEYHRIYVVVQPKRDALAEATQQLEVAQAKLDSVKKRVGALKRNLEELTAKFERANADKMAMEAQAEQTALTIQLADRLVAGLAGEKVRWSQEVDSLRVQESTLVGDVLAAAAFISYIGPFNRPLREDLVQVQWLPWLLEHKVPLSDNYDPLDILTSDAQIAQWNNEGLPTDRVSLENAAICANCERWPLIVDPQNQAVVWLRARAGFEDMISLQMTKDGYLSSVVDALSDGGAVLLEDVREEIDPMLGPVMGRNVFRRGNEEVIIVGGQERSFSRNFKMFMVTKMGNPHFRPEVQAQTTLINFTVTEDGLEDQLLATVVKNERPDLEAERSELIRQQNEFEIKLKELESSLLQKLQEAEGDFLSDTALVENLETTKALADDINAKKKQAIETRIALNKIRDNYRPVASRGSLLYFLLNDLAEVDHMYQYSLDAFALVFERAMGGAEESEDVAERVRSLTNSITFAVFSYAARGLFERHKLIFASLLCFRILRSLDEVDAAELEFLVRGKDAGEVSSPLEWCSSAAWSMVVELSKLPAFKRLADDIEGSSARWRKWCEEPYPEDVPMPQDWKHRQNVQKLCIIRCLRPDRLIAALIQFITESPHLGVQYVDYKHEPIWKTFEETSPSTPLFFILSPGVDPLKDLEALGRRRGFTLDNGKLVSISLGQGQDGIALAALDKAYTEGTWVMLGNIHLMISWLPTLEKKMAQLRGGAHPDFRLFLSAEPSSQAQSQIPVAILQQCIKVTNEPPRGIRASMLRALDNFDQDALERSSKETEYHAILFSMCFFHAQVLERRKFGPQGWNIPYPFNTGDLTISMDVLINYLEINTRVPWEDLKYIFGEIMYGGHISDDWDRRLCMTYLEGFLKDELLNDEIELADGFPSRRTARLPLTAIAVHTGFLTQQAATLFRTILSLQPQIGGGAVAETKEERVLTVMTEILDSINDDTLFNMTELYLEAEDKMADPYVVVALQEADRMNMLVSEILRSLRELDLGLRGDLMMSPAMERLLLELYTNKVPESWAARAYPSLKGLSAWFVDLKKRIRQLQKWLQTFRMPTVINLAYFFNPQSFLTAVMQATARKNSLPLDSMRLVTDVTKRKPSDISTSRLEGAYITGLNLEGARWDTPTSQLVEADSRSLVCDMPVVYVRAVTQDKFNTQGMYECPVYKTRRRGGEAGGFVWAFFLRTKAPPSTWIKAGAAILLSAE</sequence>
<dbReference type="Pfam" id="PF08385">
    <property type="entry name" value="DHC_N1"/>
    <property type="match status" value="1"/>
</dbReference>
<dbReference type="GO" id="GO:0007018">
    <property type="term" value="P:microtubule-based movement"/>
    <property type="evidence" value="ECO:0007669"/>
    <property type="project" value="InterPro"/>
</dbReference>
<dbReference type="RefSeq" id="XP_013759017.1">
    <property type="nucleotide sequence ID" value="XM_013903563.1"/>
</dbReference>
<dbReference type="STRING" id="461836.A0A0L0D6J4"/>
<feature type="compositionally biased region" description="Low complexity" evidence="15">
    <location>
        <begin position="293"/>
        <end position="302"/>
    </location>
</feature>
<feature type="domain" description="AAA+ ATPase" evidence="16">
    <location>
        <begin position="2529"/>
        <end position="2680"/>
    </location>
</feature>
<dbReference type="Gene3D" id="3.40.50.300">
    <property type="entry name" value="P-loop containing nucleotide triphosphate hydrolases"/>
    <property type="match status" value="5"/>
</dbReference>
<evidence type="ECO:0000256" key="13">
    <source>
        <dbReference type="ARBA" id="ARBA00023273"/>
    </source>
</evidence>
<dbReference type="EMBL" id="GL349449">
    <property type="protein sequence ID" value="KNC48002.1"/>
    <property type="molecule type" value="Genomic_DNA"/>
</dbReference>
<dbReference type="Gene3D" id="1.10.287.2620">
    <property type="match status" value="1"/>
</dbReference>
<evidence type="ECO:0000256" key="10">
    <source>
        <dbReference type="ARBA" id="ARBA00023069"/>
    </source>
</evidence>
<evidence type="ECO:0000256" key="15">
    <source>
        <dbReference type="SAM" id="MobiDB-lite"/>
    </source>
</evidence>
<evidence type="ECO:0000256" key="8">
    <source>
        <dbReference type="ARBA" id="ARBA00023017"/>
    </source>
</evidence>
<keyword evidence="9 14" id="KW-0175">Coiled coil</keyword>
<dbReference type="Gene3D" id="3.10.490.20">
    <property type="match status" value="1"/>
</dbReference>
<comment type="similarity">
    <text evidence="2">Belongs to the dynein heavy chain family.</text>
</comment>
<evidence type="ECO:0000256" key="4">
    <source>
        <dbReference type="ARBA" id="ARBA00022701"/>
    </source>
</evidence>
<comment type="subcellular location">
    <subcellularLocation>
        <location evidence="1">Cytoplasm</location>
        <location evidence="1">Cytoskeleton</location>
        <location evidence="1">Cilium axoneme</location>
    </subcellularLocation>
</comment>
<dbReference type="OMA" id="WAYLVND"/>
<dbReference type="InterPro" id="IPR042228">
    <property type="entry name" value="Dynein_linker_3"/>
</dbReference>
<dbReference type="InterPro" id="IPR003593">
    <property type="entry name" value="AAA+_ATPase"/>
</dbReference>
<keyword evidence="10" id="KW-0969">Cilium</keyword>
<dbReference type="Gene3D" id="1.20.140.100">
    <property type="entry name" value="Dynein heavy chain, N-terminal domain 2"/>
    <property type="match status" value="1"/>
</dbReference>
<dbReference type="GO" id="GO:0045505">
    <property type="term" value="F:dynein intermediate chain binding"/>
    <property type="evidence" value="ECO:0007669"/>
    <property type="project" value="InterPro"/>
</dbReference>
<dbReference type="InterPro" id="IPR035706">
    <property type="entry name" value="AAA_9"/>
</dbReference>
<dbReference type="FunFam" id="3.40.50.300:FF:000049">
    <property type="entry name" value="Dynein, axonemal, heavy chain 5"/>
    <property type="match status" value="1"/>
</dbReference>
<dbReference type="InterPro" id="IPR026983">
    <property type="entry name" value="DHC"/>
</dbReference>
<dbReference type="Gene3D" id="1.20.1270.280">
    <property type="match status" value="1"/>
</dbReference>
<dbReference type="FunFam" id="3.10.490.20:FF:000009">
    <property type="entry name" value="Dynein heavy chain 4"/>
    <property type="match status" value="1"/>
</dbReference>